<evidence type="ECO:0000313" key="3">
    <source>
        <dbReference type="EMBL" id="OMJ86008.1"/>
    </source>
</evidence>
<keyword evidence="2" id="KW-0812">Transmembrane</keyword>
<dbReference type="Proteomes" id="UP000187209">
    <property type="component" value="Unassembled WGS sequence"/>
</dbReference>
<keyword evidence="2" id="KW-1133">Transmembrane helix</keyword>
<accession>A0A1R2CAH3</accession>
<feature type="coiled-coil region" evidence="1">
    <location>
        <begin position="23"/>
        <end position="50"/>
    </location>
</feature>
<evidence type="ECO:0000256" key="2">
    <source>
        <dbReference type="SAM" id="Phobius"/>
    </source>
</evidence>
<keyword evidence="4" id="KW-1185">Reference proteome</keyword>
<dbReference type="AlphaFoldDB" id="A0A1R2CAH3"/>
<reference evidence="3 4" key="1">
    <citation type="submission" date="2016-11" db="EMBL/GenBank/DDBJ databases">
        <title>The macronuclear genome of Stentor coeruleus: a giant cell with tiny introns.</title>
        <authorList>
            <person name="Slabodnick M."/>
            <person name="Ruby J.G."/>
            <person name="Reiff S.B."/>
            <person name="Swart E.C."/>
            <person name="Gosai S."/>
            <person name="Prabakaran S."/>
            <person name="Witkowska E."/>
            <person name="Larue G.E."/>
            <person name="Fisher S."/>
            <person name="Freeman R.M."/>
            <person name="Gunawardena J."/>
            <person name="Chu W."/>
            <person name="Stover N.A."/>
            <person name="Gregory B.D."/>
            <person name="Nowacki M."/>
            <person name="Derisi J."/>
            <person name="Roy S.W."/>
            <person name="Marshall W.F."/>
            <person name="Sood P."/>
        </authorList>
    </citation>
    <scope>NUCLEOTIDE SEQUENCE [LARGE SCALE GENOMIC DNA]</scope>
    <source>
        <strain evidence="3">WM001</strain>
    </source>
</reference>
<proteinExistence type="predicted"/>
<feature type="transmembrane region" description="Helical" evidence="2">
    <location>
        <begin position="451"/>
        <end position="480"/>
    </location>
</feature>
<dbReference type="EMBL" id="MPUH01000219">
    <property type="protein sequence ID" value="OMJ86008.1"/>
    <property type="molecule type" value="Genomic_DNA"/>
</dbReference>
<sequence length="722" mass="84223">MYMMQLLHAQESDGSILDTFETEELSELEIQALESNLEETEGLLDEADEEIVDIIPSQTAASYGLFSQYNEMMLYNKILEAENENLKVTYEELEEELRDVIEKAEDYKMDYEINSQDLKEKITSFDDYTHKIYRDWLNEDEEIGVIEDSEDSSEDEDEISHTSIAVIGISLFFLTIIGIRSSFGKAFYQVFTPTLYALLENMTILLIVLIVALFVYYGEPFDHLNYGLIVTGIGIFALIWLAFGLFLIVVAQGFVTKWVFYEEQIQEIEDFFINNEGNAKIAESVARFYFMKKLFTNSPYLVNNFSVKFLDFSQYLARNLAEVIRNLFYMTWGSYIIVLLSIFAWRVLLYFDNEYEKLIMLCVPPGTFIVFLIIWVKMVYIYRSLVPRLTLEIIAAYDPNDPKTLPMPDYLKGNIPGLVSNAKFCFCLPFHPLKASLGYLLKGSIPSRHDFLFWFDIYGVCVLKSFLQGSAISLCLWLTIEIIYYLPTHSDYYIDILITTGSFIFLSLVLFIEFPYTLRYLSISTSIEMYKNIELLQKTLISQKISRTEVVVRIYRQMKMLFRDKFLSNKYQDLPEFVLSFTEEIFTLYSEKLLPVDDLEDVLGMCGIELNDDELRLFARECKPDNEYRISLENFKKAMSVIVKSKHFSPRVVVKKLLTSYFRENLGKSLAQVRVEDLKQFFNEFMWHFSDEDIEQFLVEANEVGVENIPGMVQDSLECSYK</sequence>
<feature type="coiled-coil region" evidence="1">
    <location>
        <begin position="76"/>
        <end position="121"/>
    </location>
</feature>
<dbReference type="SUPFAM" id="SSF47473">
    <property type="entry name" value="EF-hand"/>
    <property type="match status" value="1"/>
</dbReference>
<keyword evidence="2" id="KW-0472">Membrane</keyword>
<feature type="transmembrane region" description="Helical" evidence="2">
    <location>
        <begin position="164"/>
        <end position="183"/>
    </location>
</feature>
<protein>
    <recommendedName>
        <fullName evidence="5">EF-hand domain-containing protein</fullName>
    </recommendedName>
</protein>
<feature type="transmembrane region" description="Helical" evidence="2">
    <location>
        <begin position="195"/>
        <end position="217"/>
    </location>
</feature>
<evidence type="ECO:0000256" key="1">
    <source>
        <dbReference type="SAM" id="Coils"/>
    </source>
</evidence>
<keyword evidence="1" id="KW-0175">Coiled coil</keyword>
<dbReference type="InterPro" id="IPR011992">
    <property type="entry name" value="EF-hand-dom_pair"/>
</dbReference>
<comment type="caution">
    <text evidence="3">The sequence shown here is derived from an EMBL/GenBank/DDBJ whole genome shotgun (WGS) entry which is preliminary data.</text>
</comment>
<evidence type="ECO:0008006" key="5">
    <source>
        <dbReference type="Google" id="ProtNLM"/>
    </source>
</evidence>
<feature type="transmembrane region" description="Helical" evidence="2">
    <location>
        <begin position="358"/>
        <end position="380"/>
    </location>
</feature>
<feature type="transmembrane region" description="Helical" evidence="2">
    <location>
        <begin position="492"/>
        <end position="512"/>
    </location>
</feature>
<evidence type="ECO:0000313" key="4">
    <source>
        <dbReference type="Proteomes" id="UP000187209"/>
    </source>
</evidence>
<feature type="transmembrane region" description="Helical" evidence="2">
    <location>
        <begin position="327"/>
        <end position="346"/>
    </location>
</feature>
<name>A0A1R2CAH3_9CILI</name>
<dbReference type="Gene3D" id="1.10.238.10">
    <property type="entry name" value="EF-hand"/>
    <property type="match status" value="1"/>
</dbReference>
<feature type="transmembrane region" description="Helical" evidence="2">
    <location>
        <begin position="229"/>
        <end position="251"/>
    </location>
</feature>
<gene>
    <name evidence="3" type="ORF">SteCoe_12577</name>
</gene>
<organism evidence="3 4">
    <name type="scientific">Stentor coeruleus</name>
    <dbReference type="NCBI Taxonomy" id="5963"/>
    <lineage>
        <taxon>Eukaryota</taxon>
        <taxon>Sar</taxon>
        <taxon>Alveolata</taxon>
        <taxon>Ciliophora</taxon>
        <taxon>Postciliodesmatophora</taxon>
        <taxon>Heterotrichea</taxon>
        <taxon>Heterotrichida</taxon>
        <taxon>Stentoridae</taxon>
        <taxon>Stentor</taxon>
    </lineage>
</organism>
<dbReference type="OrthoDB" id="311966at2759"/>